<evidence type="ECO:0000313" key="9">
    <source>
        <dbReference type="Proteomes" id="UP000632828"/>
    </source>
</evidence>
<keyword evidence="3 6" id="KW-0812">Transmembrane</keyword>
<evidence type="ECO:0000256" key="3">
    <source>
        <dbReference type="ARBA" id="ARBA00022692"/>
    </source>
</evidence>
<comment type="subcellular location">
    <subcellularLocation>
        <location evidence="1">Cell membrane</location>
        <topology evidence="1">Multi-pass membrane protein</topology>
    </subcellularLocation>
</comment>
<comment type="caution">
    <text evidence="8">The sequence shown here is derived from an EMBL/GenBank/DDBJ whole genome shotgun (WGS) entry which is preliminary data.</text>
</comment>
<proteinExistence type="predicted"/>
<dbReference type="GO" id="GO:0005436">
    <property type="term" value="F:sodium:phosphate symporter activity"/>
    <property type="evidence" value="ECO:0007669"/>
    <property type="project" value="InterPro"/>
</dbReference>
<dbReference type="InterPro" id="IPR038078">
    <property type="entry name" value="PhoU-like_sf"/>
</dbReference>
<sequence length="573" mass="61912">MLILAAAPAAASLGVAEAQGFSWGAMLMGLFGGLALFLLGLDRLTESLKAAAGSRLQSCLERLTNNRFSGALVGALTTAMLQSSSVTTVLVVGFVSAGVMSLSQSVGVIMGANIGSTVTAQIIAFNVSTYALSLVAAGFAMLTFARREQFRHYGGMLLGLGLIFFGMGIMTDAMVPLRAYPPFLEWMVGMESPFIGLLVGALFTALIQSSAATTGLVIIMASQGFISLPAGITLALGANIGTCVTAMLATIGKPLVALRAATIHVLFNVAGVLLWLGFVDQLAALTVALSPQYGELQGMDRLAAEAPRQIANANTLFNVLNTFIFIALAPFFARLAMVLVPERKDLDKTPVVVPKYLDERLLDTPAAALNLVRMEIGRLGQEVVQMTETIWPALQKNDNQLFREVQRRDDVIDLLHTEIINYLSMLGKKELTEDQAHDYYLLSQAADTLERIGDVIESELVETGFKIAQLPLRPGAQIRDLLGRLHAYVYTAVELAVRAVNDNDSAPAQELLGMRREVNEAVEGAFRRQVASMAASDTERLKLLQLEFEITDKFKQIFSLAKRIARLYQPYSD</sequence>
<feature type="transmembrane region" description="Helical" evidence="6">
    <location>
        <begin position="156"/>
        <end position="175"/>
    </location>
</feature>
<evidence type="ECO:0000259" key="7">
    <source>
        <dbReference type="Pfam" id="PF01895"/>
    </source>
</evidence>
<dbReference type="Pfam" id="PF02690">
    <property type="entry name" value="Na_Pi_cotrans"/>
    <property type="match status" value="2"/>
</dbReference>
<dbReference type="GO" id="GO:0005886">
    <property type="term" value="C:plasma membrane"/>
    <property type="evidence" value="ECO:0007669"/>
    <property type="project" value="UniProtKB-SubCell"/>
</dbReference>
<dbReference type="Proteomes" id="UP000632828">
    <property type="component" value="Unassembled WGS sequence"/>
</dbReference>
<feature type="transmembrane region" description="Helical" evidence="6">
    <location>
        <begin position="89"/>
        <end position="110"/>
    </location>
</feature>
<feature type="transmembrane region" description="Helical" evidence="6">
    <location>
        <begin position="195"/>
        <end position="219"/>
    </location>
</feature>
<evidence type="ECO:0000256" key="2">
    <source>
        <dbReference type="ARBA" id="ARBA00022475"/>
    </source>
</evidence>
<dbReference type="SUPFAM" id="SSF109755">
    <property type="entry name" value="PhoU-like"/>
    <property type="match status" value="1"/>
</dbReference>
<keyword evidence="2" id="KW-1003">Cell membrane</keyword>
<feature type="transmembrane region" description="Helical" evidence="6">
    <location>
        <begin position="122"/>
        <end position="144"/>
    </location>
</feature>
<feature type="transmembrane region" description="Helical" evidence="6">
    <location>
        <begin position="263"/>
        <end position="289"/>
    </location>
</feature>
<dbReference type="Gene3D" id="1.20.58.220">
    <property type="entry name" value="Phosphate transport system protein phou homolog 2, domain 2"/>
    <property type="match status" value="1"/>
</dbReference>
<name>A0A8J6QPD7_9BACT</name>
<evidence type="ECO:0000256" key="5">
    <source>
        <dbReference type="ARBA" id="ARBA00023136"/>
    </source>
</evidence>
<evidence type="ECO:0000313" key="8">
    <source>
        <dbReference type="EMBL" id="MBD1401647.1"/>
    </source>
</evidence>
<feature type="domain" description="PhoU" evidence="7">
    <location>
        <begin position="377"/>
        <end position="456"/>
    </location>
</feature>
<dbReference type="Pfam" id="PF01895">
    <property type="entry name" value="PhoU"/>
    <property type="match status" value="1"/>
</dbReference>
<accession>A0A8J6QPD7</accession>
<dbReference type="AlphaFoldDB" id="A0A8J6QPD7"/>
<gene>
    <name evidence="8" type="ORF">ICT70_13350</name>
</gene>
<dbReference type="NCBIfam" id="NF037997">
    <property type="entry name" value="Na_Pi_symport"/>
    <property type="match status" value="1"/>
</dbReference>
<dbReference type="InterPro" id="IPR004633">
    <property type="entry name" value="NaPi_cotrn-rel/YqeW-like"/>
</dbReference>
<keyword evidence="9" id="KW-1185">Reference proteome</keyword>
<dbReference type="PANTHER" id="PTHR10010:SF46">
    <property type="entry name" value="SODIUM-DEPENDENT PHOSPHATE TRANSPORT PROTEIN 2B"/>
    <property type="match status" value="1"/>
</dbReference>
<evidence type="ECO:0000256" key="4">
    <source>
        <dbReference type="ARBA" id="ARBA00022989"/>
    </source>
</evidence>
<keyword evidence="5 6" id="KW-0472">Membrane</keyword>
<dbReference type="InterPro" id="IPR003841">
    <property type="entry name" value="Na/Pi_transpt"/>
</dbReference>
<dbReference type="PANTHER" id="PTHR10010">
    <property type="entry name" value="SOLUTE CARRIER FAMILY 34 SODIUM PHOSPHATE , MEMBER 2-RELATED"/>
    <property type="match status" value="1"/>
</dbReference>
<protein>
    <submittedName>
        <fullName evidence="8">Na/Pi cotransporter family protein</fullName>
    </submittedName>
</protein>
<feature type="transmembrane region" description="Helical" evidence="6">
    <location>
        <begin position="28"/>
        <end position="45"/>
    </location>
</feature>
<dbReference type="InterPro" id="IPR026022">
    <property type="entry name" value="PhoU_dom"/>
</dbReference>
<reference evidence="8" key="1">
    <citation type="submission" date="2020-09" db="EMBL/GenBank/DDBJ databases">
        <title>Pelobacter alkaliphilus sp. nov., a novel anaerobic arsenate-reducing bacterium from terrestrial mud volcano.</title>
        <authorList>
            <person name="Khomyakova M.A."/>
            <person name="Merkel A.Y."/>
            <person name="Slobodkin A.I."/>
        </authorList>
    </citation>
    <scope>NUCLEOTIDE SEQUENCE</scope>
    <source>
        <strain evidence="8">M08fum</strain>
    </source>
</reference>
<dbReference type="EMBL" id="JACWUN010000018">
    <property type="protein sequence ID" value="MBD1401647.1"/>
    <property type="molecule type" value="Genomic_DNA"/>
</dbReference>
<dbReference type="NCBIfam" id="TIGR00704">
    <property type="entry name" value="NaPi_cotrn_rel"/>
    <property type="match status" value="1"/>
</dbReference>
<evidence type="ECO:0000256" key="6">
    <source>
        <dbReference type="SAM" id="Phobius"/>
    </source>
</evidence>
<keyword evidence="4 6" id="KW-1133">Transmembrane helix</keyword>
<dbReference type="GO" id="GO:0044341">
    <property type="term" value="P:sodium-dependent phosphate transport"/>
    <property type="evidence" value="ECO:0007669"/>
    <property type="project" value="InterPro"/>
</dbReference>
<feature type="transmembrane region" description="Helical" evidence="6">
    <location>
        <begin position="310"/>
        <end position="333"/>
    </location>
</feature>
<evidence type="ECO:0000256" key="1">
    <source>
        <dbReference type="ARBA" id="ARBA00004651"/>
    </source>
</evidence>
<organism evidence="8 9">
    <name type="scientific">Pelovirga terrestris</name>
    <dbReference type="NCBI Taxonomy" id="2771352"/>
    <lineage>
        <taxon>Bacteria</taxon>
        <taxon>Pseudomonadati</taxon>
        <taxon>Thermodesulfobacteriota</taxon>
        <taxon>Desulfuromonadia</taxon>
        <taxon>Geobacterales</taxon>
        <taxon>Geobacteraceae</taxon>
        <taxon>Pelovirga</taxon>
    </lineage>
</organism>
<feature type="transmembrane region" description="Helical" evidence="6">
    <location>
        <begin position="231"/>
        <end position="251"/>
    </location>
</feature>